<evidence type="ECO:0000256" key="4">
    <source>
        <dbReference type="ARBA" id="ARBA00023136"/>
    </source>
</evidence>
<dbReference type="STRING" id="290054.SAMN02745114_01404"/>
<comment type="subcellular location">
    <subcellularLocation>
        <location evidence="1">Membrane</location>
        <topology evidence="1">Multi-pass membrane protein</topology>
    </subcellularLocation>
</comment>
<name>A0A1T4MWJ0_9FIRM</name>
<evidence type="ECO:0000256" key="3">
    <source>
        <dbReference type="ARBA" id="ARBA00022989"/>
    </source>
</evidence>
<dbReference type="PROSITE" id="PS01327">
    <property type="entry name" value="MSCL"/>
    <property type="match status" value="1"/>
</dbReference>
<gene>
    <name evidence="6" type="ORF">SAMN02745114_01404</name>
</gene>
<proteinExistence type="predicted"/>
<evidence type="ECO:0000256" key="1">
    <source>
        <dbReference type="ARBA" id="ARBA00004141"/>
    </source>
</evidence>
<dbReference type="GO" id="GO:0016020">
    <property type="term" value="C:membrane"/>
    <property type="evidence" value="ECO:0007669"/>
    <property type="project" value="UniProtKB-SubCell"/>
</dbReference>
<dbReference type="PANTHER" id="PTHR30266:SF2">
    <property type="entry name" value="LARGE-CONDUCTANCE MECHANOSENSITIVE CHANNEL"/>
    <property type="match status" value="1"/>
</dbReference>
<dbReference type="InterPro" id="IPR036019">
    <property type="entry name" value="MscL_channel"/>
</dbReference>
<feature type="transmembrane region" description="Helical" evidence="5">
    <location>
        <begin position="20"/>
        <end position="38"/>
    </location>
</feature>
<accession>A0A1T4MWJ0</accession>
<sequence>MKKFLEEFKAFISKGNVLDLAVGVIIGGAFGSVVSGLTDNIIQPLLNCIGGAEVQGKIRLFGTENFLDYGAFISSIINFFDYGTCCFSYCEIG</sequence>
<dbReference type="Gene3D" id="1.10.1200.120">
    <property type="entry name" value="Large-conductance mechanosensitive channel, MscL, domain 1"/>
    <property type="match status" value="1"/>
</dbReference>
<dbReference type="PANTHER" id="PTHR30266">
    <property type="entry name" value="MECHANOSENSITIVE CHANNEL MSCL"/>
    <property type="match status" value="1"/>
</dbReference>
<keyword evidence="3 5" id="KW-1133">Transmembrane helix</keyword>
<dbReference type="Pfam" id="PF01741">
    <property type="entry name" value="MscL"/>
    <property type="match status" value="1"/>
</dbReference>
<protein>
    <submittedName>
        <fullName evidence="6">Large conductance mechanosensitive channel protein</fullName>
    </submittedName>
</protein>
<dbReference type="EMBL" id="FUWW01000016">
    <property type="protein sequence ID" value="SJZ71281.1"/>
    <property type="molecule type" value="Genomic_DNA"/>
</dbReference>
<reference evidence="6 7" key="1">
    <citation type="submission" date="2017-02" db="EMBL/GenBank/DDBJ databases">
        <authorList>
            <person name="Peterson S.W."/>
        </authorList>
    </citation>
    <scope>NUCLEOTIDE SEQUENCE [LARGE SCALE GENOMIC DNA]</scope>
    <source>
        <strain evidence="6 7">ATCC 51222</strain>
    </source>
</reference>
<dbReference type="RefSeq" id="WP_341465258.1">
    <property type="nucleotide sequence ID" value="NZ_FUWW01000016.1"/>
</dbReference>
<keyword evidence="7" id="KW-1185">Reference proteome</keyword>
<evidence type="ECO:0000256" key="5">
    <source>
        <dbReference type="SAM" id="Phobius"/>
    </source>
</evidence>
<organism evidence="6 7">
    <name type="scientific">Eubacterium coprostanoligenes</name>
    <dbReference type="NCBI Taxonomy" id="290054"/>
    <lineage>
        <taxon>Bacteria</taxon>
        <taxon>Bacillati</taxon>
        <taxon>Bacillota</taxon>
        <taxon>Clostridia</taxon>
        <taxon>Eubacteriales</taxon>
        <taxon>Eubacteriaceae</taxon>
        <taxon>Eubacterium</taxon>
    </lineage>
</organism>
<dbReference type="InterPro" id="IPR019823">
    <property type="entry name" value="Mechanosensitive_channel_CS"/>
</dbReference>
<evidence type="ECO:0000313" key="7">
    <source>
        <dbReference type="Proteomes" id="UP000190657"/>
    </source>
</evidence>
<evidence type="ECO:0000256" key="2">
    <source>
        <dbReference type="ARBA" id="ARBA00022692"/>
    </source>
</evidence>
<dbReference type="SUPFAM" id="SSF81330">
    <property type="entry name" value="Gated mechanosensitive channel"/>
    <property type="match status" value="1"/>
</dbReference>
<keyword evidence="2 5" id="KW-0812">Transmembrane</keyword>
<keyword evidence="4 5" id="KW-0472">Membrane</keyword>
<evidence type="ECO:0000313" key="6">
    <source>
        <dbReference type="EMBL" id="SJZ71281.1"/>
    </source>
</evidence>
<dbReference type="AlphaFoldDB" id="A0A1T4MWJ0"/>
<dbReference type="Proteomes" id="UP000190657">
    <property type="component" value="Unassembled WGS sequence"/>
</dbReference>
<dbReference type="GO" id="GO:0008381">
    <property type="term" value="F:mechanosensitive monoatomic ion channel activity"/>
    <property type="evidence" value="ECO:0007669"/>
    <property type="project" value="TreeGrafter"/>
</dbReference>
<dbReference type="InterPro" id="IPR037673">
    <property type="entry name" value="MSC/AndL"/>
</dbReference>